<dbReference type="Proteomes" id="UP000694892">
    <property type="component" value="Chromosome 2L"/>
</dbReference>
<dbReference type="EMBL" id="CM004468">
    <property type="protein sequence ID" value="OCT95738.1"/>
    <property type="molecule type" value="Genomic_DNA"/>
</dbReference>
<reference evidence="2" key="1">
    <citation type="journal article" date="2016" name="Nature">
        <title>Genome evolution in the allotetraploid frog Xenopus laevis.</title>
        <authorList>
            <person name="Session A.M."/>
            <person name="Uno Y."/>
            <person name="Kwon T."/>
            <person name="Chapman J.A."/>
            <person name="Toyoda A."/>
            <person name="Takahashi S."/>
            <person name="Fukui A."/>
            <person name="Hikosaka A."/>
            <person name="Suzuki A."/>
            <person name="Kondo M."/>
            <person name="van Heeringen S.J."/>
            <person name="Quigley I."/>
            <person name="Heinz S."/>
            <person name="Ogino H."/>
            <person name="Ochi H."/>
            <person name="Hellsten U."/>
            <person name="Lyons J.B."/>
            <person name="Simakov O."/>
            <person name="Putnam N."/>
            <person name="Stites J."/>
            <person name="Kuroki Y."/>
            <person name="Tanaka T."/>
            <person name="Michiue T."/>
            <person name="Watanabe M."/>
            <person name="Bogdanovic O."/>
            <person name="Lister R."/>
            <person name="Georgiou G."/>
            <person name="Paranjpe S.S."/>
            <person name="van Kruijsbergen I."/>
            <person name="Shu S."/>
            <person name="Carlson J."/>
            <person name="Kinoshita T."/>
            <person name="Ohta Y."/>
            <person name="Mawaribuchi S."/>
            <person name="Jenkins J."/>
            <person name="Grimwood J."/>
            <person name="Schmutz J."/>
            <person name="Mitros T."/>
            <person name="Mozaffari S.V."/>
            <person name="Suzuki Y."/>
            <person name="Haramoto Y."/>
            <person name="Yamamoto T.S."/>
            <person name="Takagi C."/>
            <person name="Heald R."/>
            <person name="Miller K."/>
            <person name="Haudenschild C."/>
            <person name="Kitzman J."/>
            <person name="Nakayama T."/>
            <person name="Izutsu Y."/>
            <person name="Robert J."/>
            <person name="Fortriede J."/>
            <person name="Burns K."/>
            <person name="Lotay V."/>
            <person name="Karimi K."/>
            <person name="Yasuoka Y."/>
            <person name="Dichmann D.S."/>
            <person name="Flajnik M.F."/>
            <person name="Houston D.W."/>
            <person name="Shendure J."/>
            <person name="DuPasquier L."/>
            <person name="Vize P.D."/>
            <person name="Zorn A.M."/>
            <person name="Ito M."/>
            <person name="Marcotte E.M."/>
            <person name="Wallingford J.B."/>
            <person name="Ito Y."/>
            <person name="Asashima M."/>
            <person name="Ueno N."/>
            <person name="Matsuda Y."/>
            <person name="Veenstra G.J."/>
            <person name="Fujiyama A."/>
            <person name="Harland R.M."/>
            <person name="Taira M."/>
            <person name="Rokhsar D.S."/>
        </authorList>
    </citation>
    <scope>NUCLEOTIDE SEQUENCE [LARGE SCALE GENOMIC DNA]</scope>
    <source>
        <strain evidence="2">J</strain>
    </source>
</reference>
<protein>
    <submittedName>
        <fullName evidence="1">Uncharacterized protein</fullName>
    </submittedName>
</protein>
<sequence>MNGLQFNKLKSVLSQGSKARLQGADGCLLAGVRIPQCQCEPMATLSMSGLSSNHHRTIGAAPSQEMGTIKCSHVNDCHPKHRFKKGQLNSYSQQRIISFTSAA</sequence>
<name>A0A974DPM9_XENLA</name>
<dbReference type="AlphaFoldDB" id="A0A974DPM9"/>
<accession>A0A974DPM9</accession>
<evidence type="ECO:0000313" key="1">
    <source>
        <dbReference type="EMBL" id="OCT95738.1"/>
    </source>
</evidence>
<proteinExistence type="predicted"/>
<gene>
    <name evidence="1" type="ORF">XELAEV_18013425mg</name>
</gene>
<organism evidence="1 2">
    <name type="scientific">Xenopus laevis</name>
    <name type="common">African clawed frog</name>
    <dbReference type="NCBI Taxonomy" id="8355"/>
    <lineage>
        <taxon>Eukaryota</taxon>
        <taxon>Metazoa</taxon>
        <taxon>Chordata</taxon>
        <taxon>Craniata</taxon>
        <taxon>Vertebrata</taxon>
        <taxon>Euteleostomi</taxon>
        <taxon>Amphibia</taxon>
        <taxon>Batrachia</taxon>
        <taxon>Anura</taxon>
        <taxon>Pipoidea</taxon>
        <taxon>Pipidae</taxon>
        <taxon>Xenopodinae</taxon>
        <taxon>Xenopus</taxon>
        <taxon>Xenopus</taxon>
    </lineage>
</organism>
<evidence type="ECO:0000313" key="2">
    <source>
        <dbReference type="Proteomes" id="UP000694892"/>
    </source>
</evidence>